<evidence type="ECO:0000256" key="3">
    <source>
        <dbReference type="ARBA" id="ARBA00023163"/>
    </source>
</evidence>
<dbReference type="PANTHER" id="PTHR44688">
    <property type="entry name" value="DNA-BINDING TRANSCRIPTIONAL ACTIVATOR DEVR_DOSR"/>
    <property type="match status" value="1"/>
</dbReference>
<dbReference type="InterPro" id="IPR036388">
    <property type="entry name" value="WH-like_DNA-bd_sf"/>
</dbReference>
<sequence length="115" mass="12235">MALSRQLDQAGRTPQALHHAQAAAQLLHDVGAAKAAESADALIRTLEPAKHVALLTAREREILRLVAAGETNRTIAGLLVLSEHTVNRHITNVLTKLDTGSRSAAVAEALRRGLI</sequence>
<evidence type="ECO:0000259" key="4">
    <source>
        <dbReference type="PROSITE" id="PS50043"/>
    </source>
</evidence>
<dbReference type="PANTHER" id="PTHR44688:SF16">
    <property type="entry name" value="DNA-BINDING TRANSCRIPTIONAL ACTIVATOR DEVR_DOSR"/>
    <property type="match status" value="1"/>
</dbReference>
<protein>
    <submittedName>
        <fullName evidence="5">DNA-binding response regulator</fullName>
    </submittedName>
</protein>
<gene>
    <name evidence="5" type="ORF">F7O44_01885</name>
</gene>
<dbReference type="PROSITE" id="PS00622">
    <property type="entry name" value="HTH_LUXR_1"/>
    <property type="match status" value="1"/>
</dbReference>
<dbReference type="CDD" id="cd06170">
    <property type="entry name" value="LuxR_C_like"/>
    <property type="match status" value="1"/>
</dbReference>
<dbReference type="SMART" id="SM00421">
    <property type="entry name" value="HTH_LUXR"/>
    <property type="match status" value="1"/>
</dbReference>
<organism evidence="5 6">
    <name type="scientific">Phytoactinopolyspora mesophila</name>
    <dbReference type="NCBI Taxonomy" id="2650750"/>
    <lineage>
        <taxon>Bacteria</taxon>
        <taxon>Bacillati</taxon>
        <taxon>Actinomycetota</taxon>
        <taxon>Actinomycetes</taxon>
        <taxon>Jiangellales</taxon>
        <taxon>Jiangellaceae</taxon>
        <taxon>Phytoactinopolyspora</taxon>
    </lineage>
</organism>
<evidence type="ECO:0000313" key="6">
    <source>
        <dbReference type="Proteomes" id="UP000460435"/>
    </source>
</evidence>
<keyword evidence="3" id="KW-0804">Transcription</keyword>
<dbReference type="InterPro" id="IPR000792">
    <property type="entry name" value="Tscrpt_reg_LuxR_C"/>
</dbReference>
<dbReference type="EMBL" id="WLZY01000001">
    <property type="protein sequence ID" value="NDL55815.1"/>
    <property type="molecule type" value="Genomic_DNA"/>
</dbReference>
<evidence type="ECO:0000256" key="2">
    <source>
        <dbReference type="ARBA" id="ARBA00023125"/>
    </source>
</evidence>
<name>A0A7K3LXT2_9ACTN</name>
<dbReference type="Gene3D" id="1.10.10.10">
    <property type="entry name" value="Winged helix-like DNA-binding domain superfamily/Winged helix DNA-binding domain"/>
    <property type="match status" value="1"/>
</dbReference>
<keyword evidence="1" id="KW-0805">Transcription regulation</keyword>
<evidence type="ECO:0000313" key="5">
    <source>
        <dbReference type="EMBL" id="NDL55815.1"/>
    </source>
</evidence>
<dbReference type="PROSITE" id="PS50043">
    <property type="entry name" value="HTH_LUXR_2"/>
    <property type="match status" value="1"/>
</dbReference>
<keyword evidence="2 5" id="KW-0238">DNA-binding</keyword>
<dbReference type="InterPro" id="IPR016032">
    <property type="entry name" value="Sig_transdc_resp-reg_C-effctor"/>
</dbReference>
<proteinExistence type="predicted"/>
<feature type="domain" description="HTH luxR-type" evidence="4">
    <location>
        <begin position="48"/>
        <end position="113"/>
    </location>
</feature>
<dbReference type="Proteomes" id="UP000460435">
    <property type="component" value="Unassembled WGS sequence"/>
</dbReference>
<dbReference type="PRINTS" id="PR00038">
    <property type="entry name" value="HTHLUXR"/>
</dbReference>
<dbReference type="GO" id="GO:0003677">
    <property type="term" value="F:DNA binding"/>
    <property type="evidence" value="ECO:0007669"/>
    <property type="project" value="UniProtKB-KW"/>
</dbReference>
<dbReference type="SUPFAM" id="SSF46894">
    <property type="entry name" value="C-terminal effector domain of the bipartite response regulators"/>
    <property type="match status" value="1"/>
</dbReference>
<dbReference type="GO" id="GO:0006355">
    <property type="term" value="P:regulation of DNA-templated transcription"/>
    <property type="evidence" value="ECO:0007669"/>
    <property type="project" value="InterPro"/>
</dbReference>
<comment type="caution">
    <text evidence="5">The sequence shown here is derived from an EMBL/GenBank/DDBJ whole genome shotgun (WGS) entry which is preliminary data.</text>
</comment>
<accession>A0A7K3LXT2</accession>
<keyword evidence="6" id="KW-1185">Reference proteome</keyword>
<reference evidence="5 6" key="1">
    <citation type="submission" date="2019-11" db="EMBL/GenBank/DDBJ databases">
        <authorList>
            <person name="Li X.-J."/>
            <person name="Feng X.-M."/>
        </authorList>
    </citation>
    <scope>NUCLEOTIDE SEQUENCE [LARGE SCALE GENOMIC DNA]</scope>
    <source>
        <strain evidence="5 6">XMNu-373</strain>
    </source>
</reference>
<dbReference type="Pfam" id="PF00196">
    <property type="entry name" value="GerE"/>
    <property type="match status" value="1"/>
</dbReference>
<dbReference type="AlphaFoldDB" id="A0A7K3LXT2"/>
<evidence type="ECO:0000256" key="1">
    <source>
        <dbReference type="ARBA" id="ARBA00023015"/>
    </source>
</evidence>